<sequence length="51" mass="5725">CRDCRKSFTSRTALSFHRNIHTGERPYICSECGRGFASNSALNLHCQNHAA</sequence>
<dbReference type="GO" id="GO:0008270">
    <property type="term" value="F:zinc ion binding"/>
    <property type="evidence" value="ECO:0007669"/>
    <property type="project" value="UniProtKB-KW"/>
</dbReference>
<dbReference type="AlphaFoldDB" id="A0A852I5G9"/>
<comment type="caution">
    <text evidence="9">The sequence shown here is derived from an EMBL/GenBank/DDBJ whole genome shotgun (WGS) entry which is preliminary data.</text>
</comment>
<evidence type="ECO:0000256" key="1">
    <source>
        <dbReference type="ARBA" id="ARBA00004123"/>
    </source>
</evidence>
<evidence type="ECO:0000256" key="5">
    <source>
        <dbReference type="ARBA" id="ARBA00022833"/>
    </source>
</evidence>
<dbReference type="OrthoDB" id="3437960at2759"/>
<evidence type="ECO:0000256" key="6">
    <source>
        <dbReference type="ARBA" id="ARBA00023242"/>
    </source>
</evidence>
<accession>A0A852I5G9</accession>
<dbReference type="EMBL" id="WAAF01000725">
    <property type="protein sequence ID" value="NXX38243.1"/>
    <property type="molecule type" value="Genomic_DNA"/>
</dbReference>
<evidence type="ECO:0000256" key="2">
    <source>
        <dbReference type="ARBA" id="ARBA00022723"/>
    </source>
</evidence>
<dbReference type="PANTHER" id="PTHR23226:SF416">
    <property type="entry name" value="FI01424P"/>
    <property type="match status" value="1"/>
</dbReference>
<gene>
    <name evidence="9" type="primary">Znf81</name>
    <name evidence="9" type="ORF">TRILEU_R15164</name>
</gene>
<dbReference type="GO" id="GO:0000978">
    <property type="term" value="F:RNA polymerase II cis-regulatory region sequence-specific DNA binding"/>
    <property type="evidence" value="ECO:0007669"/>
    <property type="project" value="TreeGrafter"/>
</dbReference>
<evidence type="ECO:0000313" key="10">
    <source>
        <dbReference type="Proteomes" id="UP000627253"/>
    </source>
</evidence>
<evidence type="ECO:0000259" key="8">
    <source>
        <dbReference type="PROSITE" id="PS50157"/>
    </source>
</evidence>
<feature type="non-terminal residue" evidence="9">
    <location>
        <position position="51"/>
    </location>
</feature>
<dbReference type="PROSITE" id="PS50157">
    <property type="entry name" value="ZINC_FINGER_C2H2_2"/>
    <property type="match status" value="2"/>
</dbReference>
<organism evidence="9 10">
    <name type="scientific">Tricholaema leucomelas</name>
    <name type="common">pied barbet</name>
    <dbReference type="NCBI Taxonomy" id="240729"/>
    <lineage>
        <taxon>Eukaryota</taxon>
        <taxon>Metazoa</taxon>
        <taxon>Chordata</taxon>
        <taxon>Craniata</taxon>
        <taxon>Vertebrata</taxon>
        <taxon>Euteleostomi</taxon>
        <taxon>Archelosauria</taxon>
        <taxon>Archosauria</taxon>
        <taxon>Dinosauria</taxon>
        <taxon>Saurischia</taxon>
        <taxon>Theropoda</taxon>
        <taxon>Coelurosauria</taxon>
        <taxon>Aves</taxon>
        <taxon>Neognathae</taxon>
        <taxon>Neoaves</taxon>
        <taxon>Telluraves</taxon>
        <taxon>Coraciimorphae</taxon>
        <taxon>Piciformes</taxon>
        <taxon>Lybiidae</taxon>
        <taxon>Tricholaema lacrymosa</taxon>
    </lineage>
</organism>
<comment type="subcellular location">
    <subcellularLocation>
        <location evidence="1">Nucleus</location>
    </subcellularLocation>
</comment>
<reference evidence="9" key="1">
    <citation type="submission" date="2020-02" db="EMBL/GenBank/DDBJ databases">
        <title>Bird 10,000 Genomes (B10K) Project - Family phase.</title>
        <authorList>
            <person name="Zhang G."/>
        </authorList>
    </citation>
    <scope>NUCLEOTIDE SEQUENCE</scope>
    <source>
        <strain evidence="9">B10K-DU-002-37</strain>
        <tissue evidence="9">Muscle</tissue>
    </source>
</reference>
<keyword evidence="10" id="KW-1185">Reference proteome</keyword>
<feature type="domain" description="C2H2-type" evidence="8">
    <location>
        <begin position="27"/>
        <end position="51"/>
    </location>
</feature>
<dbReference type="PROSITE" id="PS00028">
    <property type="entry name" value="ZINC_FINGER_C2H2_1"/>
    <property type="match status" value="2"/>
</dbReference>
<evidence type="ECO:0000256" key="3">
    <source>
        <dbReference type="ARBA" id="ARBA00022737"/>
    </source>
</evidence>
<dbReference type="InterPro" id="IPR036236">
    <property type="entry name" value="Znf_C2H2_sf"/>
</dbReference>
<dbReference type="FunFam" id="3.30.160.60:FF:000688">
    <property type="entry name" value="zinc finger protein 197 isoform X1"/>
    <property type="match status" value="1"/>
</dbReference>
<dbReference type="InterPro" id="IPR013087">
    <property type="entry name" value="Znf_C2H2_type"/>
</dbReference>
<evidence type="ECO:0000313" key="9">
    <source>
        <dbReference type="EMBL" id="NXX38243.1"/>
    </source>
</evidence>
<dbReference type="GO" id="GO:0000981">
    <property type="term" value="F:DNA-binding transcription factor activity, RNA polymerase II-specific"/>
    <property type="evidence" value="ECO:0007669"/>
    <property type="project" value="TreeGrafter"/>
</dbReference>
<dbReference type="Pfam" id="PF12874">
    <property type="entry name" value="zf-met"/>
    <property type="match status" value="1"/>
</dbReference>
<dbReference type="Proteomes" id="UP000627253">
    <property type="component" value="Unassembled WGS sequence"/>
</dbReference>
<dbReference type="GO" id="GO:0005634">
    <property type="term" value="C:nucleus"/>
    <property type="evidence" value="ECO:0007669"/>
    <property type="project" value="UniProtKB-SubCell"/>
</dbReference>
<dbReference type="Gene3D" id="3.30.160.60">
    <property type="entry name" value="Classic Zinc Finger"/>
    <property type="match status" value="2"/>
</dbReference>
<keyword evidence="5" id="KW-0862">Zinc</keyword>
<keyword evidence="2" id="KW-0479">Metal-binding</keyword>
<dbReference type="SMART" id="SM00355">
    <property type="entry name" value="ZnF_C2H2"/>
    <property type="match status" value="2"/>
</dbReference>
<keyword evidence="6" id="KW-0539">Nucleus</keyword>
<feature type="domain" description="C2H2-type" evidence="8">
    <location>
        <begin position="1"/>
        <end position="26"/>
    </location>
</feature>
<dbReference type="PANTHER" id="PTHR23226">
    <property type="entry name" value="ZINC FINGER AND SCAN DOMAIN-CONTAINING"/>
    <property type="match status" value="1"/>
</dbReference>
<dbReference type="SUPFAM" id="SSF57667">
    <property type="entry name" value="beta-beta-alpha zinc fingers"/>
    <property type="match status" value="1"/>
</dbReference>
<proteinExistence type="predicted"/>
<keyword evidence="4 7" id="KW-0863">Zinc-finger</keyword>
<protein>
    <submittedName>
        <fullName evidence="9">ZNF81 protein</fullName>
    </submittedName>
</protein>
<feature type="non-terminal residue" evidence="9">
    <location>
        <position position="1"/>
    </location>
</feature>
<dbReference type="Pfam" id="PF13894">
    <property type="entry name" value="zf-C2H2_4"/>
    <property type="match status" value="1"/>
</dbReference>
<evidence type="ECO:0000256" key="4">
    <source>
        <dbReference type="ARBA" id="ARBA00022771"/>
    </source>
</evidence>
<name>A0A852I5G9_9PICI</name>
<evidence type="ECO:0000256" key="7">
    <source>
        <dbReference type="PROSITE-ProRule" id="PRU00042"/>
    </source>
</evidence>
<keyword evidence="3" id="KW-0677">Repeat</keyword>